<reference evidence="2" key="1">
    <citation type="journal article" date="2023" name="IScience">
        <title>Live-bearing cockroach genome reveals convergent evolutionary mechanisms linked to viviparity in insects and beyond.</title>
        <authorList>
            <person name="Fouks B."/>
            <person name="Harrison M.C."/>
            <person name="Mikhailova A.A."/>
            <person name="Marchal E."/>
            <person name="English S."/>
            <person name="Carruthers M."/>
            <person name="Jennings E.C."/>
            <person name="Chiamaka E.L."/>
            <person name="Frigard R.A."/>
            <person name="Pippel M."/>
            <person name="Attardo G.M."/>
            <person name="Benoit J.B."/>
            <person name="Bornberg-Bauer E."/>
            <person name="Tobe S.S."/>
        </authorList>
    </citation>
    <scope>NUCLEOTIDE SEQUENCE</scope>
    <source>
        <strain evidence="2">Stay&amp;Tobe</strain>
    </source>
</reference>
<dbReference type="GO" id="GO:0006508">
    <property type="term" value="P:proteolysis"/>
    <property type="evidence" value="ECO:0007669"/>
    <property type="project" value="InterPro"/>
</dbReference>
<dbReference type="SMART" id="SM01264">
    <property type="entry name" value="M16C_associated"/>
    <property type="match status" value="1"/>
</dbReference>
<dbReference type="InterPro" id="IPR011765">
    <property type="entry name" value="Pept_M16_N"/>
</dbReference>
<gene>
    <name evidence="2" type="ORF">L9F63_018429</name>
</gene>
<dbReference type="Pfam" id="PF05193">
    <property type="entry name" value="Peptidase_M16_C"/>
    <property type="match status" value="1"/>
</dbReference>
<evidence type="ECO:0000259" key="1">
    <source>
        <dbReference type="SMART" id="SM01264"/>
    </source>
</evidence>
<comment type="caution">
    <text evidence="2">The sequence shown here is derived from an EMBL/GenBank/DDBJ whole genome shotgun (WGS) entry which is preliminary data.</text>
</comment>
<dbReference type="EMBL" id="JASPKZ010005703">
    <property type="protein sequence ID" value="KAJ9588208.1"/>
    <property type="molecule type" value="Genomic_DNA"/>
</dbReference>
<accession>A0AAD8EF92</accession>
<dbReference type="PANTHER" id="PTHR43016">
    <property type="entry name" value="PRESEQUENCE PROTEASE"/>
    <property type="match status" value="1"/>
</dbReference>
<dbReference type="Proteomes" id="UP001233999">
    <property type="component" value="Unassembled WGS sequence"/>
</dbReference>
<feature type="non-terminal residue" evidence="2">
    <location>
        <position position="850"/>
    </location>
</feature>
<dbReference type="InterPro" id="IPR011249">
    <property type="entry name" value="Metalloenz_LuxS/M16"/>
</dbReference>
<feature type="non-terminal residue" evidence="2">
    <location>
        <position position="1"/>
    </location>
</feature>
<dbReference type="InterPro" id="IPR007863">
    <property type="entry name" value="Peptidase_M16_C"/>
</dbReference>
<dbReference type="InterPro" id="IPR013578">
    <property type="entry name" value="Peptidase_M16C_assoc"/>
</dbReference>
<proteinExistence type="predicted"/>
<dbReference type="FunFam" id="3.30.830.10:FF:000015">
    <property type="entry name" value="Putative zinc metalloprotease"/>
    <property type="match status" value="1"/>
</dbReference>
<dbReference type="FunFam" id="3.30.830.10:FF:000031">
    <property type="entry name" value="Putative zinc metalloprotease"/>
    <property type="match status" value="1"/>
</dbReference>
<evidence type="ECO:0000313" key="2">
    <source>
        <dbReference type="EMBL" id="KAJ9588208.1"/>
    </source>
</evidence>
<reference evidence="2" key="2">
    <citation type="submission" date="2023-05" db="EMBL/GenBank/DDBJ databases">
        <authorList>
            <person name="Fouks B."/>
        </authorList>
    </citation>
    <scope>NUCLEOTIDE SEQUENCE</scope>
    <source>
        <strain evidence="2">Stay&amp;Tobe</strain>
        <tissue evidence="2">Testes</tissue>
    </source>
</reference>
<keyword evidence="3" id="KW-1185">Reference proteome</keyword>
<dbReference type="Gene3D" id="3.30.830.10">
    <property type="entry name" value="Metalloenzyme, LuxS/M16 peptidase-like"/>
    <property type="match status" value="3"/>
</dbReference>
<dbReference type="AlphaFoldDB" id="A0AAD8EF92"/>
<organism evidence="2 3">
    <name type="scientific">Diploptera punctata</name>
    <name type="common">Pacific beetle cockroach</name>
    <dbReference type="NCBI Taxonomy" id="6984"/>
    <lineage>
        <taxon>Eukaryota</taxon>
        <taxon>Metazoa</taxon>
        <taxon>Ecdysozoa</taxon>
        <taxon>Arthropoda</taxon>
        <taxon>Hexapoda</taxon>
        <taxon>Insecta</taxon>
        <taxon>Pterygota</taxon>
        <taxon>Neoptera</taxon>
        <taxon>Polyneoptera</taxon>
        <taxon>Dictyoptera</taxon>
        <taxon>Blattodea</taxon>
        <taxon>Blaberoidea</taxon>
        <taxon>Blaberidae</taxon>
        <taxon>Diplopterinae</taxon>
        <taxon>Diploptera</taxon>
    </lineage>
</organism>
<protein>
    <recommendedName>
        <fullName evidence="1">Peptidase M16C associated domain-containing protein</fullName>
    </recommendedName>
</protein>
<dbReference type="SUPFAM" id="SSF63411">
    <property type="entry name" value="LuxS/MPP-like metallohydrolase"/>
    <property type="match status" value="3"/>
</dbReference>
<evidence type="ECO:0000313" key="3">
    <source>
        <dbReference type="Proteomes" id="UP001233999"/>
    </source>
</evidence>
<feature type="domain" description="Peptidase M16C associated" evidence="1">
    <location>
        <begin position="518"/>
        <end position="779"/>
    </location>
</feature>
<dbReference type="GO" id="GO:0046872">
    <property type="term" value="F:metal ion binding"/>
    <property type="evidence" value="ECO:0007669"/>
    <property type="project" value="InterPro"/>
</dbReference>
<dbReference type="PANTHER" id="PTHR43016:SF16">
    <property type="entry name" value="METALLOPROTEASE, PUTATIVE (AFU_ORTHOLOGUE AFUA_4G07610)-RELATED"/>
    <property type="match status" value="1"/>
</dbReference>
<name>A0AAD8EF92_DIPPU</name>
<dbReference type="Pfam" id="PF00675">
    <property type="entry name" value="Peptidase_M16"/>
    <property type="match status" value="1"/>
</dbReference>
<dbReference type="Pfam" id="PF08367">
    <property type="entry name" value="M16C_assoc"/>
    <property type="match status" value="1"/>
</dbReference>
<sequence length="850" mass="96033">NQFISFLSPFNYGMKSKIFGPKEGLTFDVTDFPPPVLAQRLSLITVFPVSKEINMAPVDNSPARGRDGNFELICSLKANDVVPVHKYKSNLTGLTVVIAEVEGPVVHGYLCLATEAHDDDGLPHTLEHLIFLGSEKYPYKGVLDLLANRCLASGTNAWTDIDHTCYTMTTAGSEGFLALLPIYLDHVLYPTLTDAGFITEVHHVTGEGEDAGVVYCEMQGRENTGESRSYLSMVRAMYPGHCGYKSETGGIMKNLRESTDNIKISLASEFYRPENLTVIITGQVKPNEVFQSLASLEDKIISKGNRGPFTRPWQTPVPAVTESQDIKVLYPCDEEDNGMVYVGWRGPSAVKELYRMSACIILLKYLTDTSVSPLQKEFVEIDDPYASKVSYSLAENSESLLYLIFENVPTEKIDLVKDQLMNVLKKIENGNEKLDMKRMQTVIHRHILESLSHLENNPHETIAFMIIGDVLYGNTKEDLHHRLNQVEDLRQMEKESEEFWLKLLKRYIIDSPSVTIRGYPSQKEQKSMTEDEKKRVAEQREKYGKDGLLELADQLQKATIENEKPPPQEMLTSVPIPSTASINFHPVECFTTNSNEQHPKLDLKQVPVQMQLDNVHTSFVYMFVLMDTAEVSREHRPYLPLLLESLLELPVKRGNKIIPYEDVVAQLESDTVTVSTRIGIDVSSRFQCGPYSHTACLMLQLEPSKYEICINWIRELLYQTHFTAERIKIIAAKIANDVAHAKRQGNKVAGDLMKGLCYNKDSNHYSSSMLRQHKFLTAVIEKLESKEKCEEVLKEIESVRQIITEPTNIVIHMAANLDHLASKVGDLVGPWKNVLHSDKTPCQKKMARNM</sequence>